<evidence type="ECO:0000256" key="5">
    <source>
        <dbReference type="ARBA" id="ARBA00023136"/>
    </source>
</evidence>
<keyword evidence="7" id="KW-0479">Metal-binding</keyword>
<dbReference type="Gene3D" id="3.40.720.10">
    <property type="entry name" value="Alkaline Phosphatase, subunit A"/>
    <property type="match status" value="1"/>
</dbReference>
<evidence type="ECO:0000313" key="12">
    <source>
        <dbReference type="Proteomes" id="UP000236724"/>
    </source>
</evidence>
<feature type="transmembrane region" description="Helical" evidence="9">
    <location>
        <begin position="149"/>
        <end position="170"/>
    </location>
</feature>
<feature type="transmembrane region" description="Helical" evidence="9">
    <location>
        <begin position="39"/>
        <end position="58"/>
    </location>
</feature>
<dbReference type="GO" id="GO:0005886">
    <property type="term" value="C:plasma membrane"/>
    <property type="evidence" value="ECO:0007669"/>
    <property type="project" value="UniProtKB-SubCell"/>
</dbReference>
<dbReference type="RefSeq" id="WP_103919476.1">
    <property type="nucleotide sequence ID" value="NZ_FMSV02000361.1"/>
</dbReference>
<sequence>MEVIKILSYRLPKLFIIWILFFSCLFITFRVFLSKSFSIVGFIDDLTMLFLVSSVWGLGIYFNRFFGVAIITITSVALILVFLSSSMTFEFFHDYITIDFIEMAILAVDADSSIMTLLSVGKILFFIIIPLILLAINIYLVFNIKNNKNYLYISTLNFTFFLVCFVYVFIQKEDSFIPEQTNPFMHLAYQFIDRLKNNTTTIKNLNPDRIFNIKPLETFYKKEKYPLLRVSNNTKKSTHVQKLNIIIVLMESVRGFELGLTSDNSVITPNLKRMAKEGLFFPKIYFSGTQTARGELATICSVLPNFMGAQVYSQYPELSVYCLPQILKRYGYKTHWFLGYQYHYSNHYGFLSTHGYDYLHGSEQIKNAGYTEKIGWGISDENLFQYGVDVLDKQVEPFFAQFLTISNHHPFNYDYGIDFKHESSFLDESDIYKDYIKGINYTDYTIGKFIKTVRQKPWFDNTVFIFIGDHGINIFPKKSNGSPVTEIEKREMYFRSGLIIWSPKNLPPKTYDIVGSQIDIAPTIMDLLGIHKYLNSFEGISLLTDIPKEDRFAIMLNENAWSFRQGDIYCYALGQSCYSTMYPSCSQGETPKFTGHTCFTSKEDLLSDNIEEIEIHRVNKAIEKSTLHRAKNMVKINNFLLKMNLFSP</sequence>
<feature type="transmembrane region" description="Helical" evidence="9">
    <location>
        <begin position="65"/>
        <end position="83"/>
    </location>
</feature>
<keyword evidence="7" id="KW-0464">Manganese</keyword>
<feature type="binding site" evidence="8">
    <location>
        <position position="251"/>
    </location>
    <ligand>
        <name>Mn(2+)</name>
        <dbReference type="ChEBI" id="CHEBI:29035"/>
    </ligand>
</feature>
<proteinExistence type="predicted"/>
<evidence type="ECO:0000256" key="3">
    <source>
        <dbReference type="ARBA" id="ARBA00022692"/>
    </source>
</evidence>
<feature type="domain" description="Sulfatase N-terminal" evidence="10">
    <location>
        <begin position="244"/>
        <end position="530"/>
    </location>
</feature>
<feature type="binding site" evidence="8">
    <location>
        <position position="469"/>
    </location>
    <ligand>
        <name>Mn(2+)</name>
        <dbReference type="ChEBI" id="CHEBI:29035"/>
    </ligand>
</feature>
<gene>
    <name evidence="11" type="primary">ltaS2</name>
    <name evidence="11" type="ORF">MBHS_01420</name>
</gene>
<dbReference type="PANTHER" id="PTHR47371:SF3">
    <property type="entry name" value="PHOSPHOGLYCEROL TRANSFERASE I"/>
    <property type="match status" value="1"/>
</dbReference>
<keyword evidence="12" id="KW-1185">Reference proteome</keyword>
<dbReference type="PANTHER" id="PTHR47371">
    <property type="entry name" value="LIPOTEICHOIC ACID SYNTHASE"/>
    <property type="match status" value="1"/>
</dbReference>
<feature type="transmembrane region" description="Helical" evidence="9">
    <location>
        <begin position="14"/>
        <end position="33"/>
    </location>
</feature>
<dbReference type="EMBL" id="FMSV02000361">
    <property type="protein sequence ID" value="SEH05565.1"/>
    <property type="molecule type" value="Genomic_DNA"/>
</dbReference>
<protein>
    <submittedName>
        <fullName evidence="11">Lipoteichoic acid synthase 2</fullName>
    </submittedName>
</protein>
<dbReference type="PIRSF" id="PIRSF005091">
    <property type="entry name" value="Mmb_sulf_HI1246"/>
    <property type="match status" value="1"/>
</dbReference>
<name>A0A1H6F9A7_9GAMM</name>
<evidence type="ECO:0000256" key="9">
    <source>
        <dbReference type="SAM" id="Phobius"/>
    </source>
</evidence>
<evidence type="ECO:0000313" key="11">
    <source>
        <dbReference type="EMBL" id="SEH05565.1"/>
    </source>
</evidence>
<keyword evidence="3 9" id="KW-0812">Transmembrane</keyword>
<evidence type="ECO:0000256" key="2">
    <source>
        <dbReference type="ARBA" id="ARBA00022475"/>
    </source>
</evidence>
<feature type="binding site" evidence="7">
    <location>
        <position position="408"/>
    </location>
    <ligand>
        <name>substrate</name>
    </ligand>
</feature>
<dbReference type="SUPFAM" id="SSF53649">
    <property type="entry name" value="Alkaline phosphatase-like"/>
    <property type="match status" value="1"/>
</dbReference>
<evidence type="ECO:0000256" key="8">
    <source>
        <dbReference type="PIRSR" id="PIRSR005091-3"/>
    </source>
</evidence>
<keyword evidence="5 9" id="KW-0472">Membrane</keyword>
<dbReference type="InterPro" id="IPR017850">
    <property type="entry name" value="Alkaline_phosphatase_core_sf"/>
</dbReference>
<dbReference type="AlphaFoldDB" id="A0A1H6F9A7"/>
<dbReference type="OrthoDB" id="9760224at2"/>
<accession>A0A1H6F9A7</accession>
<keyword evidence="2" id="KW-1003">Cell membrane</keyword>
<feature type="transmembrane region" description="Helical" evidence="9">
    <location>
        <begin position="123"/>
        <end position="142"/>
    </location>
</feature>
<dbReference type="Proteomes" id="UP000236724">
    <property type="component" value="Unassembled WGS sequence"/>
</dbReference>
<evidence type="ECO:0000256" key="7">
    <source>
        <dbReference type="PIRSR" id="PIRSR005091-2"/>
    </source>
</evidence>
<evidence type="ECO:0000256" key="4">
    <source>
        <dbReference type="ARBA" id="ARBA00022989"/>
    </source>
</evidence>
<dbReference type="CDD" id="cd16015">
    <property type="entry name" value="LTA_synthase"/>
    <property type="match status" value="1"/>
</dbReference>
<reference evidence="11 12" key="1">
    <citation type="submission" date="2016-10" db="EMBL/GenBank/DDBJ databases">
        <authorList>
            <person name="de Groot N.N."/>
        </authorList>
    </citation>
    <scope>NUCLEOTIDE SEQUENCE [LARGE SCALE GENOMIC DNA]</scope>
    <source>
        <strain evidence="11">MBHS1</strain>
    </source>
</reference>
<comment type="subcellular location">
    <subcellularLocation>
        <location evidence="1">Cell membrane</location>
        <topology evidence="1">Multi-pass membrane protein</topology>
    </subcellularLocation>
</comment>
<feature type="active site" evidence="6">
    <location>
        <position position="291"/>
    </location>
</feature>
<feature type="binding site" evidence="8">
    <location>
        <position position="470"/>
    </location>
    <ligand>
        <name>Mn(2+)</name>
        <dbReference type="ChEBI" id="CHEBI:29035"/>
    </ligand>
</feature>
<organism evidence="11 12">
    <name type="scientific">Candidatus Venteria ishoeyi</name>
    <dbReference type="NCBI Taxonomy" id="1899563"/>
    <lineage>
        <taxon>Bacteria</taxon>
        <taxon>Pseudomonadati</taxon>
        <taxon>Pseudomonadota</taxon>
        <taxon>Gammaproteobacteria</taxon>
        <taxon>Thiotrichales</taxon>
        <taxon>Thiotrichaceae</taxon>
        <taxon>Venteria</taxon>
    </lineage>
</organism>
<keyword evidence="4 9" id="KW-1133">Transmembrane helix</keyword>
<dbReference type="Pfam" id="PF00884">
    <property type="entry name" value="Sulfatase"/>
    <property type="match status" value="1"/>
</dbReference>
<dbReference type="PROSITE" id="PS51257">
    <property type="entry name" value="PROKAR_LIPOPROTEIN"/>
    <property type="match status" value="1"/>
</dbReference>
<dbReference type="GO" id="GO:0046872">
    <property type="term" value="F:metal ion binding"/>
    <property type="evidence" value="ECO:0007669"/>
    <property type="project" value="UniProtKB-KW"/>
</dbReference>
<evidence type="ECO:0000259" key="10">
    <source>
        <dbReference type="Pfam" id="PF00884"/>
    </source>
</evidence>
<dbReference type="InterPro" id="IPR000917">
    <property type="entry name" value="Sulfatase_N"/>
</dbReference>
<evidence type="ECO:0000256" key="1">
    <source>
        <dbReference type="ARBA" id="ARBA00004651"/>
    </source>
</evidence>
<dbReference type="InterPro" id="IPR050448">
    <property type="entry name" value="OpgB/LTA_synthase_biosynth"/>
</dbReference>
<feature type="binding site" evidence="8">
    <location>
        <position position="291"/>
    </location>
    <ligand>
        <name>Mn(2+)</name>
        <dbReference type="ChEBI" id="CHEBI:29035"/>
    </ligand>
</feature>
<dbReference type="InterPro" id="IPR012160">
    <property type="entry name" value="LtaS-like"/>
</dbReference>
<evidence type="ECO:0000256" key="6">
    <source>
        <dbReference type="PIRSR" id="PIRSR005091-1"/>
    </source>
</evidence>